<dbReference type="AlphaFoldDB" id="A0A0B8Q2Z9"/>
<protein>
    <submittedName>
        <fullName evidence="1">Uncharacterized protein</fullName>
    </submittedName>
</protein>
<comment type="caution">
    <text evidence="1">The sequence shown here is derived from an EMBL/GenBank/DDBJ whole genome shotgun (WGS) entry which is preliminary data.</text>
</comment>
<organism evidence="1 2">
    <name type="scientific">Vibrio ishigakensis</name>
    <dbReference type="NCBI Taxonomy" id="1481914"/>
    <lineage>
        <taxon>Bacteria</taxon>
        <taxon>Pseudomonadati</taxon>
        <taxon>Pseudomonadota</taxon>
        <taxon>Gammaproteobacteria</taxon>
        <taxon>Vibrionales</taxon>
        <taxon>Vibrionaceae</taxon>
        <taxon>Vibrio</taxon>
    </lineage>
</organism>
<name>A0A0B8Q2Z9_9VIBR</name>
<dbReference type="Proteomes" id="UP000031666">
    <property type="component" value="Unassembled WGS sequence"/>
</dbReference>
<evidence type="ECO:0000313" key="1">
    <source>
        <dbReference type="EMBL" id="GAM73895.1"/>
    </source>
</evidence>
<reference evidence="1 2" key="2">
    <citation type="submission" date="2015-01" db="EMBL/GenBank/DDBJ databases">
        <authorList>
            <consortium name="NBRP consortium"/>
            <person name="Sawabe T."/>
            <person name="Meirelles P."/>
            <person name="Feng G."/>
            <person name="Sayaka M."/>
            <person name="Hattori M."/>
            <person name="Ohkuma M."/>
        </authorList>
    </citation>
    <scope>NUCLEOTIDE SEQUENCE [LARGE SCALE GENOMIC DNA]</scope>
    <source>
        <strain evidence="2">JCM 19241</strain>
    </source>
</reference>
<dbReference type="STRING" id="1481914.JCM19241_5091"/>
<evidence type="ECO:0000313" key="2">
    <source>
        <dbReference type="Proteomes" id="UP000031666"/>
    </source>
</evidence>
<gene>
    <name evidence="1" type="ORF">JCM19241_5091</name>
</gene>
<dbReference type="EMBL" id="BBSC01000002">
    <property type="protein sequence ID" value="GAM73895.1"/>
    <property type="molecule type" value="Genomic_DNA"/>
</dbReference>
<reference evidence="1 2" key="1">
    <citation type="submission" date="2015-01" db="EMBL/GenBank/DDBJ databases">
        <title>Vibrio sp. C94 JCM 19241 whole genome shotgun sequence.</title>
        <authorList>
            <person name="Sawabe T."/>
            <person name="Meirelles P."/>
            <person name="Feng G."/>
            <person name="Sayaka M."/>
            <person name="Hattori M."/>
            <person name="Ohkuma M."/>
        </authorList>
    </citation>
    <scope>NUCLEOTIDE SEQUENCE [LARGE SCALE GENOMIC DNA]</scope>
    <source>
        <strain evidence="2">JCM 19241</strain>
    </source>
</reference>
<accession>A0A0B8Q2Z9</accession>
<proteinExistence type="predicted"/>
<sequence length="49" mass="5681">MGVHSEISFNYPLKDSSAYPVETKDIIAKLRRSPQKKPQIIHRTEIFLP</sequence>